<dbReference type="PANTHER" id="PTHR43432:SF3">
    <property type="entry name" value="SLR0285 PROTEIN"/>
    <property type="match status" value="1"/>
</dbReference>
<dbReference type="SFLD" id="SFLDG01084">
    <property type="entry name" value="Uncharacterised_Radical_SAM_Su"/>
    <property type="match status" value="1"/>
</dbReference>
<dbReference type="InterPro" id="IPR007197">
    <property type="entry name" value="rSAM"/>
</dbReference>
<reference evidence="6 7" key="1">
    <citation type="submission" date="2020-04" db="EMBL/GenBank/DDBJ databases">
        <title>Draft genome of Pyxidicoccus fallax type strain.</title>
        <authorList>
            <person name="Whitworth D.E."/>
        </authorList>
    </citation>
    <scope>NUCLEOTIDE SEQUENCE [LARGE SCALE GENOMIC DNA]</scope>
    <source>
        <strain evidence="6 7">DSM 14698</strain>
    </source>
</reference>
<dbReference type="InterPro" id="IPR006638">
    <property type="entry name" value="Elp3/MiaA/NifB-like_rSAM"/>
</dbReference>
<dbReference type="Gene3D" id="3.80.30.30">
    <property type="match status" value="1"/>
</dbReference>
<evidence type="ECO:0000313" key="7">
    <source>
        <dbReference type="Proteomes" id="UP000518300"/>
    </source>
</evidence>
<dbReference type="Proteomes" id="UP000518300">
    <property type="component" value="Unassembled WGS sequence"/>
</dbReference>
<feature type="domain" description="Radical SAM core" evidence="5">
    <location>
        <begin position="46"/>
        <end position="283"/>
    </location>
</feature>
<keyword evidence="3" id="KW-0411">Iron-sulfur</keyword>
<evidence type="ECO:0000259" key="5">
    <source>
        <dbReference type="PROSITE" id="PS51918"/>
    </source>
</evidence>
<dbReference type="Pfam" id="PF04055">
    <property type="entry name" value="Radical_SAM"/>
    <property type="match status" value="1"/>
</dbReference>
<dbReference type="NCBIfam" id="NF033668">
    <property type="entry name" value="rSAM_PA0069"/>
    <property type="match status" value="1"/>
</dbReference>
<keyword evidence="2" id="KW-0408">Iron</keyword>
<dbReference type="SUPFAM" id="SSF102114">
    <property type="entry name" value="Radical SAM enzymes"/>
    <property type="match status" value="1"/>
</dbReference>
<dbReference type="SFLD" id="SFLDS00029">
    <property type="entry name" value="Radical_SAM"/>
    <property type="match status" value="1"/>
</dbReference>
<dbReference type="GO" id="GO:0003824">
    <property type="term" value="F:catalytic activity"/>
    <property type="evidence" value="ECO:0007669"/>
    <property type="project" value="InterPro"/>
</dbReference>
<dbReference type="GO" id="GO:0051536">
    <property type="term" value="F:iron-sulfur cluster binding"/>
    <property type="evidence" value="ECO:0007669"/>
    <property type="project" value="UniProtKB-KW"/>
</dbReference>
<dbReference type="InterPro" id="IPR040086">
    <property type="entry name" value="MJ0683-like"/>
</dbReference>
<gene>
    <name evidence="6" type="ORF">HG543_46180</name>
</gene>
<dbReference type="AlphaFoldDB" id="A0A848LVU2"/>
<keyword evidence="1" id="KW-0479">Metal-binding</keyword>
<evidence type="ECO:0000256" key="4">
    <source>
        <dbReference type="SAM" id="MobiDB-lite"/>
    </source>
</evidence>
<proteinExistence type="predicted"/>
<dbReference type="GO" id="GO:0046872">
    <property type="term" value="F:metal ion binding"/>
    <property type="evidence" value="ECO:0007669"/>
    <property type="project" value="UniProtKB-KW"/>
</dbReference>
<protein>
    <submittedName>
        <fullName evidence="6">PA0069 family radical SAM protein</fullName>
    </submittedName>
</protein>
<organism evidence="6 7">
    <name type="scientific">Pyxidicoccus fallax</name>
    <dbReference type="NCBI Taxonomy" id="394095"/>
    <lineage>
        <taxon>Bacteria</taxon>
        <taxon>Pseudomonadati</taxon>
        <taxon>Myxococcota</taxon>
        <taxon>Myxococcia</taxon>
        <taxon>Myxococcales</taxon>
        <taxon>Cystobacterineae</taxon>
        <taxon>Myxococcaceae</taxon>
        <taxon>Pyxidicoccus</taxon>
    </lineage>
</organism>
<dbReference type="InterPro" id="IPR058240">
    <property type="entry name" value="rSAM_sf"/>
</dbReference>
<evidence type="ECO:0000256" key="2">
    <source>
        <dbReference type="ARBA" id="ARBA00023004"/>
    </source>
</evidence>
<dbReference type="PROSITE" id="PS51918">
    <property type="entry name" value="RADICAL_SAM"/>
    <property type="match status" value="1"/>
</dbReference>
<accession>A0A848LVU2</accession>
<dbReference type="CDD" id="cd01335">
    <property type="entry name" value="Radical_SAM"/>
    <property type="match status" value="1"/>
</dbReference>
<evidence type="ECO:0000256" key="3">
    <source>
        <dbReference type="ARBA" id="ARBA00023014"/>
    </source>
</evidence>
<name>A0A848LVU2_9BACT</name>
<comment type="caution">
    <text evidence="6">The sequence shown here is derived from an EMBL/GenBank/DDBJ whole genome shotgun (WGS) entry which is preliminary data.</text>
</comment>
<feature type="region of interest" description="Disordered" evidence="4">
    <location>
        <begin position="315"/>
        <end position="346"/>
    </location>
</feature>
<evidence type="ECO:0000256" key="1">
    <source>
        <dbReference type="ARBA" id="ARBA00022723"/>
    </source>
</evidence>
<dbReference type="EMBL" id="JABBJJ010000394">
    <property type="protein sequence ID" value="NMO22198.1"/>
    <property type="molecule type" value="Genomic_DNA"/>
</dbReference>
<evidence type="ECO:0000313" key="6">
    <source>
        <dbReference type="EMBL" id="NMO22198.1"/>
    </source>
</evidence>
<sequence length="346" mass="39034">MKARPIDNPPNPWASTAVEYLDEIPPSKLEVWEDHSRQVVSRNDSPDVCFTWSVNPYRGCLHACAYCYARPTHQYLDLGAGTDFETKLVVKPRAPELLREAFDKPSWKGETVVFSGVTDCYQPLEASLRLTRACLEVCAEYRNPVGIITKGVLIERDIDVLQRLARDARLWVSISLPFHNAELARAMEPYAASPQRRLLAIRRLTEAGIDVAVSVSPIIPGLNDEDIHRVLAAAREAGATRAHHTLVRLPGPVQEVFEERLRAKLPLRAERVLHRIRETRGGELTDSRFKSRMRGEGLYAETIHRLFHTAARKAGIRTSSVTEPDAPDTFRRPERKPPPSPQLSLF</sequence>
<keyword evidence="7" id="KW-1185">Reference proteome</keyword>
<dbReference type="RefSeq" id="WP_169351355.1">
    <property type="nucleotide sequence ID" value="NZ_JABBJJ010000394.1"/>
</dbReference>
<dbReference type="SMART" id="SM00729">
    <property type="entry name" value="Elp3"/>
    <property type="match status" value="1"/>
</dbReference>
<dbReference type="PANTHER" id="PTHR43432">
    <property type="entry name" value="SLR0285 PROTEIN"/>
    <property type="match status" value="1"/>
</dbReference>
<feature type="compositionally biased region" description="Basic and acidic residues" evidence="4">
    <location>
        <begin position="328"/>
        <end position="337"/>
    </location>
</feature>